<reference evidence="3" key="1">
    <citation type="submission" date="2025-08" db="UniProtKB">
        <authorList>
            <consortium name="RefSeq"/>
        </authorList>
    </citation>
    <scope>IDENTIFICATION</scope>
</reference>
<dbReference type="GeneID" id="113473862"/>
<dbReference type="InterPro" id="IPR002093">
    <property type="entry name" value="BRCA2_repeat"/>
</dbReference>
<evidence type="ECO:0000313" key="3">
    <source>
        <dbReference type="RefSeq" id="XP_026689102.1"/>
    </source>
</evidence>
<accession>A0A3Q0JL92</accession>
<dbReference type="Proteomes" id="UP000079169">
    <property type="component" value="Unplaced"/>
</dbReference>
<dbReference type="KEGG" id="dci:113473862"/>
<dbReference type="PROSITE" id="PS50138">
    <property type="entry name" value="BRCA2_REPEAT"/>
    <property type="match status" value="1"/>
</dbReference>
<name>A0A3Q0JL92_DIACI</name>
<feature type="non-terminal residue" evidence="3">
    <location>
        <position position="1"/>
    </location>
</feature>
<dbReference type="RefSeq" id="XP_026689102.1">
    <property type="nucleotide sequence ID" value="XM_026833301.1"/>
</dbReference>
<evidence type="ECO:0000313" key="2">
    <source>
        <dbReference type="Proteomes" id="UP000079169"/>
    </source>
</evidence>
<feature type="region of interest" description="Disordered" evidence="1">
    <location>
        <begin position="23"/>
        <end position="66"/>
    </location>
</feature>
<dbReference type="PaxDb" id="121845-A0A3Q0JL92"/>
<evidence type="ECO:0000256" key="1">
    <source>
        <dbReference type="SAM" id="MobiDB-lite"/>
    </source>
</evidence>
<protein>
    <submittedName>
        <fullName evidence="3">Uncharacterized protein LOC113473862</fullName>
    </submittedName>
</protein>
<keyword evidence="2" id="KW-1185">Reference proteome</keyword>
<gene>
    <name evidence="3" type="primary">LOC113473862</name>
</gene>
<sequence length="66" mass="7237">QGFASASGKKLTVSEESLKKAKQLIDNIDEEPQALQKSNSSHEKPKENQATSTNRPRSRLKTASPD</sequence>
<feature type="non-terminal residue" evidence="3">
    <location>
        <position position="66"/>
    </location>
</feature>
<organism evidence="2 3">
    <name type="scientific">Diaphorina citri</name>
    <name type="common">Asian citrus psyllid</name>
    <dbReference type="NCBI Taxonomy" id="121845"/>
    <lineage>
        <taxon>Eukaryota</taxon>
        <taxon>Metazoa</taxon>
        <taxon>Ecdysozoa</taxon>
        <taxon>Arthropoda</taxon>
        <taxon>Hexapoda</taxon>
        <taxon>Insecta</taxon>
        <taxon>Pterygota</taxon>
        <taxon>Neoptera</taxon>
        <taxon>Paraneoptera</taxon>
        <taxon>Hemiptera</taxon>
        <taxon>Sternorrhyncha</taxon>
        <taxon>Psylloidea</taxon>
        <taxon>Psyllidae</taxon>
        <taxon>Diaphorininae</taxon>
        <taxon>Diaphorina</taxon>
    </lineage>
</organism>
<dbReference type="Pfam" id="PF00634">
    <property type="entry name" value="BRCA2"/>
    <property type="match status" value="1"/>
</dbReference>
<dbReference type="AlphaFoldDB" id="A0A3Q0JL92"/>
<proteinExistence type="predicted"/>